<feature type="non-terminal residue" evidence="1">
    <location>
        <position position="1"/>
    </location>
</feature>
<keyword evidence="2" id="KW-1185">Reference proteome</keyword>
<proteinExistence type="predicted"/>
<name>G6YMA1_9HYPH</name>
<dbReference type="EMBL" id="AGSN01000267">
    <property type="protein sequence ID" value="EHH02171.1"/>
    <property type="molecule type" value="Genomic_DNA"/>
</dbReference>
<reference evidence="1 2" key="1">
    <citation type="journal article" date="2012" name="J. Bacteriol.">
        <title>Draft Genome Sequence of Plant Growth-Promoting Rhizobium Mesorhizobium amorphae, Isolated from Zinc-Lead Mine Tailings.</title>
        <authorList>
            <person name="Hao X."/>
            <person name="Lin Y."/>
            <person name="Johnstone L."/>
            <person name="Baltrus D.A."/>
            <person name="Miller S.J."/>
            <person name="Wei G."/>
            <person name="Rensing C."/>
        </authorList>
    </citation>
    <scope>NUCLEOTIDE SEQUENCE [LARGE SCALE GENOMIC DNA]</scope>
    <source>
        <strain evidence="1 2">CCNWGS0123</strain>
    </source>
</reference>
<evidence type="ECO:0000313" key="1">
    <source>
        <dbReference type="EMBL" id="EHH02171.1"/>
    </source>
</evidence>
<accession>G6YMA1</accession>
<protein>
    <submittedName>
        <fullName evidence="1">Uncharacterized protein</fullName>
    </submittedName>
</protein>
<gene>
    <name evidence="1" type="ORF">MEA186_35724</name>
</gene>
<evidence type="ECO:0000313" key="2">
    <source>
        <dbReference type="Proteomes" id="UP000002949"/>
    </source>
</evidence>
<dbReference type="Proteomes" id="UP000002949">
    <property type="component" value="Unassembled WGS sequence"/>
</dbReference>
<sequence length="45" mass="5076">EVTHREGAYRQIAARSLIGSKSEHLLLSKMFAGLERLVRVPDAIR</sequence>
<organism evidence="1 2">
    <name type="scientific">Mesorhizobium amorphae CCNWGS0123</name>
    <dbReference type="NCBI Taxonomy" id="1082933"/>
    <lineage>
        <taxon>Bacteria</taxon>
        <taxon>Pseudomonadati</taxon>
        <taxon>Pseudomonadota</taxon>
        <taxon>Alphaproteobacteria</taxon>
        <taxon>Hyphomicrobiales</taxon>
        <taxon>Phyllobacteriaceae</taxon>
        <taxon>Mesorhizobium</taxon>
    </lineage>
</organism>
<dbReference type="AlphaFoldDB" id="G6YMA1"/>